<dbReference type="InterPro" id="IPR052711">
    <property type="entry name" value="Zinc_ADH-like"/>
</dbReference>
<dbReference type="EMBL" id="CP002514">
    <property type="protein sequence ID" value="AEP12301.1"/>
    <property type="molecule type" value="Genomic_DNA"/>
</dbReference>
<dbReference type="Proteomes" id="UP000006791">
    <property type="component" value="Chromosome 1"/>
</dbReference>
<dbReference type="Gene3D" id="3.90.180.10">
    <property type="entry name" value="Medium-chain alcohol dehydrogenases, catalytic domain"/>
    <property type="match status" value="1"/>
</dbReference>
<dbReference type="KEGG" id="ctm:Cabther_A1551"/>
<evidence type="ECO:0000313" key="2">
    <source>
        <dbReference type="Proteomes" id="UP000006791"/>
    </source>
</evidence>
<dbReference type="STRING" id="981222.Cabther_A1551"/>
<dbReference type="HOGENOM" id="CLU_191648_1_0_0"/>
<proteinExistence type="predicted"/>
<dbReference type="RefSeq" id="WP_014100038.1">
    <property type="nucleotide sequence ID" value="NC_016024.1"/>
</dbReference>
<reference evidence="1 2" key="1">
    <citation type="journal article" date="2012" name="Environ. Microbiol.">
        <title>Complete genome of Candidatus Chloracidobacterium thermophilum, a chlorophyll-based photoheterotroph belonging to the phylum Acidobacteria.</title>
        <authorList>
            <person name="Garcia Costas A.M."/>
            <person name="Liu Z."/>
            <person name="Tomsho L.P."/>
            <person name="Schuster S.C."/>
            <person name="Ward D.M."/>
            <person name="Bryant D.A."/>
        </authorList>
    </citation>
    <scope>NUCLEOTIDE SEQUENCE [LARGE SCALE GENOMIC DNA]</scope>
    <source>
        <strain evidence="1 2">B</strain>
    </source>
</reference>
<evidence type="ECO:0008006" key="3">
    <source>
        <dbReference type="Google" id="ProtNLM"/>
    </source>
</evidence>
<protein>
    <recommendedName>
        <fullName evidence="3">Alcohol dehydrogenase</fullName>
    </recommendedName>
</protein>
<dbReference type="AlphaFoldDB" id="G2LIT3"/>
<gene>
    <name evidence="1" type="ordered locus">Cabther_A1551</name>
</gene>
<keyword evidence="2" id="KW-1185">Reference proteome</keyword>
<dbReference type="Pfam" id="PF13602">
    <property type="entry name" value="ADH_zinc_N_2"/>
    <property type="match status" value="1"/>
</dbReference>
<sequence length="77" mass="8661">MSGRTGEIDIAPVLMQNIRVQGIIVGSREMFEAMNRALEQNRIRPVVDRIFTVEETQQAFGLMAQGGHFGKICIRID</sequence>
<name>G2LIT3_CHLTF</name>
<organism evidence="1 2">
    <name type="scientific">Chloracidobacterium thermophilum (strain B)</name>
    <dbReference type="NCBI Taxonomy" id="981222"/>
    <lineage>
        <taxon>Bacteria</taxon>
        <taxon>Pseudomonadati</taxon>
        <taxon>Acidobacteriota</taxon>
        <taxon>Terriglobia</taxon>
        <taxon>Terriglobales</taxon>
        <taxon>Acidobacteriaceae</taxon>
        <taxon>Chloracidobacterium</taxon>
    </lineage>
</organism>
<evidence type="ECO:0000313" key="1">
    <source>
        <dbReference type="EMBL" id="AEP12301.1"/>
    </source>
</evidence>
<dbReference type="PANTHER" id="PTHR45033">
    <property type="match status" value="1"/>
</dbReference>
<accession>G2LIT3</accession>
<dbReference type="PANTHER" id="PTHR45033:SF2">
    <property type="entry name" value="ZINC-TYPE ALCOHOL DEHYDROGENASE-LIKE PROTEIN C1773.06C"/>
    <property type="match status" value="1"/>
</dbReference>